<dbReference type="KEGG" id="dcm:NIES806_08230"/>
<protein>
    <submittedName>
        <fullName evidence="1">Uncharacterized protein</fullName>
    </submittedName>
</protein>
<gene>
    <name evidence="1" type="ORF">NIES806_08230</name>
</gene>
<keyword evidence="2" id="KW-1185">Reference proteome</keyword>
<proteinExistence type="predicted"/>
<evidence type="ECO:0000313" key="2">
    <source>
        <dbReference type="Proteomes" id="UP000218702"/>
    </source>
</evidence>
<accession>A0A1Z4UZE1</accession>
<evidence type="ECO:0000313" key="1">
    <source>
        <dbReference type="EMBL" id="BAZ84632.1"/>
    </source>
</evidence>
<dbReference type="NCBIfam" id="NF038167">
    <property type="entry name" value="cyan_ocin_like"/>
    <property type="match status" value="1"/>
</dbReference>
<dbReference type="OrthoDB" id="517784at2"/>
<reference evidence="1 2" key="1">
    <citation type="submission" date="2017-06" db="EMBL/GenBank/DDBJ databases">
        <title>Genome sequencing of cyanobaciteial culture collection at National Institute for Environmental Studies (NIES).</title>
        <authorList>
            <person name="Hirose Y."/>
            <person name="Shimura Y."/>
            <person name="Fujisawa T."/>
            <person name="Nakamura Y."/>
            <person name="Kawachi M."/>
        </authorList>
    </citation>
    <scope>NUCLEOTIDE SEQUENCE [LARGE SCALE GENOMIC DNA]</scope>
    <source>
        <strain evidence="1 2">NIES-806</strain>
    </source>
</reference>
<dbReference type="AlphaFoldDB" id="A0A1Z4UZE1"/>
<dbReference type="EMBL" id="AP018316">
    <property type="protein sequence ID" value="BAZ84632.1"/>
    <property type="molecule type" value="Genomic_DNA"/>
</dbReference>
<dbReference type="Proteomes" id="UP000218702">
    <property type="component" value="Chromosome"/>
</dbReference>
<name>A0A1Z4UZE1_9CYAN</name>
<sequence length="125" mass="11716">MLNQINASDLLVGLSDQQQEVVTGGADFELAASNYANKGSLLMGSSVSGPQGSSATSAGKSNTILTAGQDFLGLGAELPAGVGALGPAVLPSDGGGGGGGAAPAIATPLPLPLVANSGGTGAILA</sequence>
<organism evidence="1 2">
    <name type="scientific">Dolichospermum compactum NIES-806</name>
    <dbReference type="NCBI Taxonomy" id="1973481"/>
    <lineage>
        <taxon>Bacteria</taxon>
        <taxon>Bacillati</taxon>
        <taxon>Cyanobacteriota</taxon>
        <taxon>Cyanophyceae</taxon>
        <taxon>Nostocales</taxon>
        <taxon>Aphanizomenonaceae</taxon>
        <taxon>Dolichospermum</taxon>
        <taxon>Dolichospermum compactum</taxon>
    </lineage>
</organism>
<dbReference type="InterPro" id="IPR049891">
    <property type="entry name" value="CTB"/>
</dbReference>
<dbReference type="RefSeq" id="WP_096664361.1">
    <property type="nucleotide sequence ID" value="NZ_AP018316.1"/>
</dbReference>